<keyword evidence="3" id="KW-1185">Reference proteome</keyword>
<dbReference type="EMBL" id="JAZHXJ010001982">
    <property type="protein sequence ID" value="KAL1842178.1"/>
    <property type="molecule type" value="Genomic_DNA"/>
</dbReference>
<comment type="caution">
    <text evidence="2">The sequence shown here is derived from an EMBL/GenBank/DDBJ whole genome shotgun (WGS) entry which is preliminary data.</text>
</comment>
<reference evidence="2 3" key="1">
    <citation type="journal article" date="2024" name="Commun. Biol.">
        <title>Comparative genomic analysis of thermophilic fungi reveals convergent evolutionary adaptations and gene losses.</title>
        <authorList>
            <person name="Steindorff A.S."/>
            <person name="Aguilar-Pontes M.V."/>
            <person name="Robinson A.J."/>
            <person name="Andreopoulos B."/>
            <person name="LaButti K."/>
            <person name="Kuo A."/>
            <person name="Mondo S."/>
            <person name="Riley R."/>
            <person name="Otillar R."/>
            <person name="Haridas S."/>
            <person name="Lipzen A."/>
            <person name="Grimwood J."/>
            <person name="Schmutz J."/>
            <person name="Clum A."/>
            <person name="Reid I.D."/>
            <person name="Moisan M.C."/>
            <person name="Butler G."/>
            <person name="Nguyen T.T.M."/>
            <person name="Dewar K."/>
            <person name="Conant G."/>
            <person name="Drula E."/>
            <person name="Henrissat B."/>
            <person name="Hansel C."/>
            <person name="Singer S."/>
            <person name="Hutchinson M.I."/>
            <person name="de Vries R.P."/>
            <person name="Natvig D.O."/>
            <person name="Powell A.J."/>
            <person name="Tsang A."/>
            <person name="Grigoriev I.V."/>
        </authorList>
    </citation>
    <scope>NUCLEOTIDE SEQUENCE [LARGE SCALE GENOMIC DNA]</scope>
    <source>
        <strain evidence="2 3">ATCC 24622</strain>
    </source>
</reference>
<evidence type="ECO:0000313" key="2">
    <source>
        <dbReference type="EMBL" id="KAL1842178.1"/>
    </source>
</evidence>
<evidence type="ECO:0000313" key="3">
    <source>
        <dbReference type="Proteomes" id="UP001586593"/>
    </source>
</evidence>
<organism evidence="2 3">
    <name type="scientific">Phialemonium thermophilum</name>
    <dbReference type="NCBI Taxonomy" id="223376"/>
    <lineage>
        <taxon>Eukaryota</taxon>
        <taxon>Fungi</taxon>
        <taxon>Dikarya</taxon>
        <taxon>Ascomycota</taxon>
        <taxon>Pezizomycotina</taxon>
        <taxon>Sordariomycetes</taxon>
        <taxon>Sordariomycetidae</taxon>
        <taxon>Cephalothecales</taxon>
        <taxon>Cephalothecaceae</taxon>
        <taxon>Phialemonium</taxon>
    </lineage>
</organism>
<protein>
    <submittedName>
        <fullName evidence="2">Uncharacterized protein</fullName>
    </submittedName>
</protein>
<name>A0ABR3VLB9_9PEZI</name>
<dbReference type="Proteomes" id="UP001586593">
    <property type="component" value="Unassembled WGS sequence"/>
</dbReference>
<gene>
    <name evidence="2" type="ORF">VTK73DRAFT_3190</name>
</gene>
<evidence type="ECO:0000256" key="1">
    <source>
        <dbReference type="SAM" id="MobiDB-lite"/>
    </source>
</evidence>
<feature type="compositionally biased region" description="Basic and acidic residues" evidence="1">
    <location>
        <begin position="22"/>
        <end position="31"/>
    </location>
</feature>
<sequence>MVVYRRLRGLCGCLSAERRSQRVRPRAREGPRAGLLDQSHPPALVQFSPERQPSRLAPLRAPPGRPRAPGRVLDRRGRRRCHPRELHAAHPRSARRLQRVGRELWARRLELGQGGTVLPEERERPQPPPGPAPRPRRAGRESPDGALAGHLPVPGEGGTRSGLAGPPRPERPPSARGWVFLPGRRHRQAGPQGVGVSRVAQPPGGARATGPPHRLHGRGRDQAGGGRRVETRLGCLRAPQRFFCRQTRVLRPGAQGGDRHLRGRVLPAAAAAQVTLLCSTPCSRRFCPIQ</sequence>
<proteinExistence type="predicted"/>
<accession>A0ABR3VLB9</accession>
<feature type="region of interest" description="Disordered" evidence="1">
    <location>
        <begin position="115"/>
        <end position="227"/>
    </location>
</feature>
<feature type="region of interest" description="Disordered" evidence="1">
    <location>
        <begin position="22"/>
        <end position="95"/>
    </location>
</feature>